<accession>A0A7R7VKX6</accession>
<dbReference type="PANTHER" id="PTHR12475">
    <property type="match status" value="1"/>
</dbReference>
<evidence type="ECO:0000256" key="1">
    <source>
        <dbReference type="ARBA" id="ARBA00038476"/>
    </source>
</evidence>
<dbReference type="SUPFAM" id="SSF54637">
    <property type="entry name" value="Thioesterase/thiol ester dehydrase-isomerase"/>
    <property type="match status" value="1"/>
</dbReference>
<organism evidence="2 3">
    <name type="scientific">Aspergillus chevalieri</name>
    <name type="common">Eurotium chevalieri</name>
    <dbReference type="NCBI Taxonomy" id="182096"/>
    <lineage>
        <taxon>Eukaryota</taxon>
        <taxon>Fungi</taxon>
        <taxon>Dikarya</taxon>
        <taxon>Ascomycota</taxon>
        <taxon>Pezizomycotina</taxon>
        <taxon>Eurotiomycetes</taxon>
        <taxon>Eurotiomycetidae</taxon>
        <taxon>Eurotiales</taxon>
        <taxon>Aspergillaceae</taxon>
        <taxon>Aspergillus</taxon>
        <taxon>Aspergillus subgen. Aspergillus</taxon>
    </lineage>
</organism>
<dbReference type="KEGG" id="ache:ACHE_30334A"/>
<dbReference type="Pfam" id="PF13279">
    <property type="entry name" value="4HBT_2"/>
    <property type="match status" value="1"/>
</dbReference>
<dbReference type="Gene3D" id="3.10.129.10">
    <property type="entry name" value="Hotdog Thioesterase"/>
    <property type="match status" value="1"/>
</dbReference>
<dbReference type="InterPro" id="IPR051490">
    <property type="entry name" value="THEM6_lcsJ_thioesterase"/>
</dbReference>
<reference evidence="2" key="1">
    <citation type="submission" date="2021-01" db="EMBL/GenBank/DDBJ databases">
        <authorList>
            <consortium name="Aspergillus chevalieri M1 genome sequencing consortium"/>
            <person name="Kazuki M."/>
            <person name="Futagami T."/>
        </authorList>
    </citation>
    <scope>NUCLEOTIDE SEQUENCE</scope>
    <source>
        <strain evidence="2">M1</strain>
    </source>
</reference>
<proteinExistence type="inferred from homology"/>
<name>A0A7R7VKX6_ASPCH</name>
<dbReference type="InterPro" id="IPR029069">
    <property type="entry name" value="HotDog_dom_sf"/>
</dbReference>
<sequence>MSNMSIPISLPVDNIRQALSSIAPLASWKTLALLLALINLKNLPLVWHIRLLHVFLRNIRWKPDAPFYPNGKSTTINGKPIHPVFASFGLSTRTPLLESDYNLHKSNSTYFSDLDIARTALATRILSPGVGILSKELDQETIEKCRKEGKPVPKKLPWMYIAVGSVYCSFKREIKPFERVDIQSKAVAWDEKWLYVLSFYIRPAKKGGDGKKTLLATALTKYVVKKGRLTVPPERVLRTSGFLPPRPESAGEAPVLVESKDVSGMGTPAEGEGLKVTAGVDDSLVREVLKIDADQVPGRETLEEQKKANSESWSADEWTWERIEQERLRGLKVVEGYSTLDVKLQQEWEYQ</sequence>
<protein>
    <submittedName>
        <fullName evidence="2">Uncharacterized protein</fullName>
    </submittedName>
</protein>
<dbReference type="Proteomes" id="UP000637239">
    <property type="component" value="Chromosome 3"/>
</dbReference>
<dbReference type="PANTHER" id="PTHR12475:SF4">
    <property type="entry name" value="PROTEIN THEM6"/>
    <property type="match status" value="1"/>
</dbReference>
<dbReference type="GeneID" id="66980706"/>
<dbReference type="CDD" id="cd00586">
    <property type="entry name" value="4HBT"/>
    <property type="match status" value="1"/>
</dbReference>
<keyword evidence="3" id="KW-1185">Reference proteome</keyword>
<comment type="similarity">
    <text evidence="1">Belongs to the lcsJ thioesterase family.</text>
</comment>
<dbReference type="EMBL" id="AP024418">
    <property type="protein sequence ID" value="BCR86347.1"/>
    <property type="molecule type" value="Genomic_DNA"/>
</dbReference>
<evidence type="ECO:0000313" key="3">
    <source>
        <dbReference type="Proteomes" id="UP000637239"/>
    </source>
</evidence>
<evidence type="ECO:0000313" key="2">
    <source>
        <dbReference type="EMBL" id="BCR86347.1"/>
    </source>
</evidence>
<reference evidence="2" key="2">
    <citation type="submission" date="2021-02" db="EMBL/GenBank/DDBJ databases">
        <title>Aspergillus chevalieri M1 genome sequence.</title>
        <authorList>
            <person name="Kadooka C."/>
            <person name="Mori K."/>
            <person name="Futagami T."/>
        </authorList>
    </citation>
    <scope>NUCLEOTIDE SEQUENCE</scope>
    <source>
        <strain evidence="2">M1</strain>
    </source>
</reference>
<dbReference type="AlphaFoldDB" id="A0A7R7VKX6"/>
<dbReference type="RefSeq" id="XP_043134869.1">
    <property type="nucleotide sequence ID" value="XM_043276940.1"/>
</dbReference>
<gene>
    <name evidence="2" type="ORF">ACHE_30334A</name>
</gene>